<dbReference type="InterPro" id="IPR007048">
    <property type="entry name" value="IraD/Gp25-like"/>
</dbReference>
<dbReference type="EMBL" id="BSOB01000018">
    <property type="protein sequence ID" value="GLQ93451.1"/>
    <property type="molecule type" value="Genomic_DNA"/>
</dbReference>
<reference evidence="3" key="1">
    <citation type="journal article" date="2019" name="Int. J. Syst. Evol. Microbiol.">
        <title>The Global Catalogue of Microorganisms (GCM) 10K type strain sequencing project: providing services to taxonomists for standard genome sequencing and annotation.</title>
        <authorList>
            <consortium name="The Broad Institute Genomics Platform"/>
            <consortium name="The Broad Institute Genome Sequencing Center for Infectious Disease"/>
            <person name="Wu L."/>
            <person name="Ma J."/>
        </authorList>
    </citation>
    <scope>NUCLEOTIDE SEQUENCE [LARGE SCALE GENOMIC DNA]</scope>
    <source>
        <strain evidence="3">NBRC 111980</strain>
    </source>
</reference>
<protein>
    <submittedName>
        <fullName evidence="2">Baseplate assembly protein</fullName>
    </submittedName>
</protein>
<name>A0ABQ5XQ93_9GAMM</name>
<evidence type="ECO:0000259" key="1">
    <source>
        <dbReference type="Pfam" id="PF04965"/>
    </source>
</evidence>
<evidence type="ECO:0000313" key="2">
    <source>
        <dbReference type="EMBL" id="GLQ93451.1"/>
    </source>
</evidence>
<dbReference type="RefSeq" id="WP_284321163.1">
    <property type="nucleotide sequence ID" value="NZ_BSOB01000018.1"/>
</dbReference>
<proteinExistence type="predicted"/>
<sequence>MRGTNATTGKAIEGLAHLQQSISDILETPYGTRVMRREYGSLLPYLIDQPFHAATRLRLYAATATALMRWEPRVQLTRVSMALGAAPGQVVLILEGTRTDTPVATPVSLTVPLQLSAAS</sequence>
<dbReference type="Pfam" id="PF04965">
    <property type="entry name" value="GPW_gp25"/>
    <property type="match status" value="1"/>
</dbReference>
<organism evidence="2 3">
    <name type="scientific">Dyella acidisoli</name>
    <dbReference type="NCBI Taxonomy" id="1867834"/>
    <lineage>
        <taxon>Bacteria</taxon>
        <taxon>Pseudomonadati</taxon>
        <taxon>Pseudomonadota</taxon>
        <taxon>Gammaproteobacteria</taxon>
        <taxon>Lysobacterales</taxon>
        <taxon>Rhodanobacteraceae</taxon>
        <taxon>Dyella</taxon>
    </lineage>
</organism>
<dbReference type="Gene3D" id="3.10.450.40">
    <property type="match status" value="1"/>
</dbReference>
<keyword evidence="3" id="KW-1185">Reference proteome</keyword>
<feature type="domain" description="IraD/Gp25-like" evidence="1">
    <location>
        <begin position="15"/>
        <end position="99"/>
    </location>
</feature>
<gene>
    <name evidence="2" type="primary">W</name>
    <name evidence="2" type="ORF">GCM10007901_24020</name>
</gene>
<dbReference type="Proteomes" id="UP001156670">
    <property type="component" value="Unassembled WGS sequence"/>
</dbReference>
<dbReference type="SUPFAM" id="SSF160719">
    <property type="entry name" value="gpW/gp25-like"/>
    <property type="match status" value="1"/>
</dbReference>
<accession>A0ABQ5XQ93</accession>
<evidence type="ECO:0000313" key="3">
    <source>
        <dbReference type="Proteomes" id="UP001156670"/>
    </source>
</evidence>
<comment type="caution">
    <text evidence="2">The sequence shown here is derived from an EMBL/GenBank/DDBJ whole genome shotgun (WGS) entry which is preliminary data.</text>
</comment>